<reference evidence="14" key="2">
    <citation type="submission" date="2023-06" db="EMBL/GenBank/DDBJ databases">
        <authorList>
            <consortium name="Lawrence Berkeley National Laboratory"/>
            <person name="Haridas S."/>
            <person name="Hensen N."/>
            <person name="Bonometti L."/>
            <person name="Westerberg I."/>
            <person name="Brannstrom I.O."/>
            <person name="Guillou S."/>
            <person name="Cros-Aarteil S."/>
            <person name="Calhoun S."/>
            <person name="Kuo A."/>
            <person name="Mondo S."/>
            <person name="Pangilinan J."/>
            <person name="Riley R."/>
            <person name="LaButti K."/>
            <person name="Andreopoulos B."/>
            <person name="Lipzen A."/>
            <person name="Chen C."/>
            <person name="Yanf M."/>
            <person name="Daum C."/>
            <person name="Ng V."/>
            <person name="Clum A."/>
            <person name="Steindorff A."/>
            <person name="Ohm R."/>
            <person name="Martin F."/>
            <person name="Silar P."/>
            <person name="Natvig D."/>
            <person name="Lalanne C."/>
            <person name="Gautier V."/>
            <person name="Ament-velasquez S.L."/>
            <person name="Kruys A."/>
            <person name="Hutchinson M.I."/>
            <person name="Powell A.J."/>
            <person name="Barry K."/>
            <person name="Miller A.N."/>
            <person name="Grigoriev I.V."/>
            <person name="Debuchy R."/>
            <person name="Gladieux P."/>
            <person name="Thoren M.H."/>
            <person name="Johannesson H."/>
        </authorList>
    </citation>
    <scope>NUCLEOTIDE SEQUENCE</scope>
    <source>
        <strain evidence="14">CBS 232.78</strain>
    </source>
</reference>
<accession>A0AAE0NG21</accession>
<dbReference type="InterPro" id="IPR013319">
    <property type="entry name" value="GH11/12"/>
</dbReference>
<evidence type="ECO:0000256" key="3">
    <source>
        <dbReference type="ARBA" id="ARBA00007792"/>
    </source>
</evidence>
<protein>
    <recommendedName>
        <fullName evidence="4 11">Endo-1,4-beta-xylanase</fullName>
        <ecNumber evidence="4 11">3.2.1.8</ecNumber>
    </recommendedName>
</protein>
<evidence type="ECO:0000259" key="13">
    <source>
        <dbReference type="PROSITE" id="PS51761"/>
    </source>
</evidence>
<keyword evidence="8 11" id="KW-0119">Carbohydrate metabolism</keyword>
<evidence type="ECO:0000256" key="10">
    <source>
        <dbReference type="ARBA" id="ARBA00023326"/>
    </source>
</evidence>
<keyword evidence="15" id="KW-1185">Reference proteome</keyword>
<comment type="catalytic activity">
    <reaction evidence="1 11 12">
        <text>Endohydrolysis of (1-&gt;4)-beta-D-xylosidic linkages in xylans.</text>
        <dbReference type="EC" id="3.2.1.8"/>
    </reaction>
</comment>
<dbReference type="EC" id="3.2.1.8" evidence="4 11"/>
<comment type="pathway">
    <text evidence="2 11 12">Glycan degradation; xylan degradation.</text>
</comment>
<evidence type="ECO:0000256" key="11">
    <source>
        <dbReference type="PROSITE-ProRule" id="PRU01097"/>
    </source>
</evidence>
<evidence type="ECO:0000256" key="4">
    <source>
        <dbReference type="ARBA" id="ARBA00012590"/>
    </source>
</evidence>
<dbReference type="SUPFAM" id="SSF49899">
    <property type="entry name" value="Concanavalin A-like lectins/glucanases"/>
    <property type="match status" value="1"/>
</dbReference>
<reference evidence="14" key="1">
    <citation type="journal article" date="2023" name="Mol. Phylogenet. Evol.">
        <title>Genome-scale phylogeny and comparative genomics of the fungal order Sordariales.</title>
        <authorList>
            <person name="Hensen N."/>
            <person name="Bonometti L."/>
            <person name="Westerberg I."/>
            <person name="Brannstrom I.O."/>
            <person name="Guillou S."/>
            <person name="Cros-Aarteil S."/>
            <person name="Calhoun S."/>
            <person name="Haridas S."/>
            <person name="Kuo A."/>
            <person name="Mondo S."/>
            <person name="Pangilinan J."/>
            <person name="Riley R."/>
            <person name="LaButti K."/>
            <person name="Andreopoulos B."/>
            <person name="Lipzen A."/>
            <person name="Chen C."/>
            <person name="Yan M."/>
            <person name="Daum C."/>
            <person name="Ng V."/>
            <person name="Clum A."/>
            <person name="Steindorff A."/>
            <person name="Ohm R.A."/>
            <person name="Martin F."/>
            <person name="Silar P."/>
            <person name="Natvig D.O."/>
            <person name="Lalanne C."/>
            <person name="Gautier V."/>
            <person name="Ament-Velasquez S.L."/>
            <person name="Kruys A."/>
            <person name="Hutchinson M.I."/>
            <person name="Powell A.J."/>
            <person name="Barry K."/>
            <person name="Miller A.N."/>
            <person name="Grigoriev I.V."/>
            <person name="Debuchy R."/>
            <person name="Gladieux P."/>
            <person name="Hiltunen Thoren M."/>
            <person name="Johannesson H."/>
        </authorList>
    </citation>
    <scope>NUCLEOTIDE SEQUENCE</scope>
    <source>
        <strain evidence="14">CBS 232.78</strain>
    </source>
</reference>
<gene>
    <name evidence="14" type="ORF">B0H63DRAFT_545016</name>
</gene>
<dbReference type="AlphaFoldDB" id="A0AAE0NG21"/>
<feature type="active site" description="Proton donor" evidence="11">
    <location>
        <position position="156"/>
    </location>
</feature>
<evidence type="ECO:0000256" key="7">
    <source>
        <dbReference type="ARBA" id="ARBA00022801"/>
    </source>
</evidence>
<evidence type="ECO:0000256" key="8">
    <source>
        <dbReference type="ARBA" id="ARBA00023277"/>
    </source>
</evidence>
<keyword evidence="5 11" id="KW-0858">Xylan degradation</keyword>
<name>A0AAE0NG21_9PEZI</name>
<evidence type="ECO:0000256" key="9">
    <source>
        <dbReference type="ARBA" id="ARBA00023295"/>
    </source>
</evidence>
<comment type="similarity">
    <text evidence="3 11 12">Belongs to the glycosyl hydrolase 11 (cellulase G) family.</text>
</comment>
<evidence type="ECO:0000256" key="2">
    <source>
        <dbReference type="ARBA" id="ARBA00004851"/>
    </source>
</evidence>
<dbReference type="Pfam" id="PF00457">
    <property type="entry name" value="Glyco_hydro_11"/>
    <property type="match status" value="1"/>
</dbReference>
<evidence type="ECO:0000256" key="6">
    <source>
        <dbReference type="ARBA" id="ARBA00022729"/>
    </source>
</evidence>
<dbReference type="PANTHER" id="PTHR46828:SF2">
    <property type="entry name" value="ENDO-1,4-BETA-XYLANASE A-RELATED"/>
    <property type="match status" value="1"/>
</dbReference>
<comment type="caution">
    <text evidence="14">The sequence shown here is derived from an EMBL/GenBank/DDBJ whole genome shotgun (WGS) entry which is preliminary data.</text>
</comment>
<dbReference type="PANTHER" id="PTHR46828">
    <property type="entry name" value="ENDO-1,4-BETA-XYLANASE A-RELATED"/>
    <property type="match status" value="1"/>
</dbReference>
<dbReference type="InterPro" id="IPR013320">
    <property type="entry name" value="ConA-like_dom_sf"/>
</dbReference>
<evidence type="ECO:0000313" key="14">
    <source>
        <dbReference type="EMBL" id="KAK3380847.1"/>
    </source>
</evidence>
<dbReference type="PROSITE" id="PS51761">
    <property type="entry name" value="GH11_3"/>
    <property type="match status" value="1"/>
</dbReference>
<keyword evidence="10 11" id="KW-0624">Polysaccharide degradation</keyword>
<evidence type="ECO:0000256" key="1">
    <source>
        <dbReference type="ARBA" id="ARBA00000681"/>
    </source>
</evidence>
<proteinExistence type="inferred from homology"/>
<dbReference type="Proteomes" id="UP001285441">
    <property type="component" value="Unassembled WGS sequence"/>
</dbReference>
<dbReference type="InterPro" id="IPR001137">
    <property type="entry name" value="Glyco_hydro_11"/>
</dbReference>
<feature type="active site" description="Nucleophile" evidence="11">
    <location>
        <position position="61"/>
    </location>
</feature>
<dbReference type="InterPro" id="IPR033123">
    <property type="entry name" value="GH11_dom"/>
</dbReference>
<keyword evidence="9 11" id="KW-0326">Glycosidase</keyword>
<dbReference type="EMBL" id="JAULSW010000005">
    <property type="protein sequence ID" value="KAK3380847.1"/>
    <property type="molecule type" value="Genomic_DNA"/>
</dbReference>
<keyword evidence="7 11" id="KW-0378">Hydrolase</keyword>
<evidence type="ECO:0000256" key="12">
    <source>
        <dbReference type="RuleBase" id="RU362015"/>
    </source>
</evidence>
<dbReference type="PRINTS" id="PR00911">
    <property type="entry name" value="GLHYDRLASE11"/>
</dbReference>
<keyword evidence="6" id="KW-0732">Signal</keyword>
<dbReference type="Gene3D" id="2.60.120.180">
    <property type="match status" value="1"/>
</dbReference>
<evidence type="ECO:0000256" key="5">
    <source>
        <dbReference type="ARBA" id="ARBA00022651"/>
    </source>
</evidence>
<dbReference type="GO" id="GO:0031176">
    <property type="term" value="F:endo-1,4-beta-xylanase activity"/>
    <property type="evidence" value="ECO:0007669"/>
    <property type="project" value="UniProtKB-UniRule"/>
</dbReference>
<organism evidence="14 15">
    <name type="scientific">Podospora didyma</name>
    <dbReference type="NCBI Taxonomy" id="330526"/>
    <lineage>
        <taxon>Eukaryota</taxon>
        <taxon>Fungi</taxon>
        <taxon>Dikarya</taxon>
        <taxon>Ascomycota</taxon>
        <taxon>Pezizomycotina</taxon>
        <taxon>Sordariomycetes</taxon>
        <taxon>Sordariomycetidae</taxon>
        <taxon>Sordariales</taxon>
        <taxon>Podosporaceae</taxon>
        <taxon>Podospora</taxon>
    </lineage>
</organism>
<feature type="domain" description="GH11" evidence="13">
    <location>
        <begin position="1"/>
        <end position="169"/>
    </location>
</feature>
<dbReference type="GO" id="GO:0045493">
    <property type="term" value="P:xylan catabolic process"/>
    <property type="evidence" value="ECO:0007669"/>
    <property type="project" value="UniProtKB-UniRule"/>
</dbReference>
<evidence type="ECO:0000313" key="15">
    <source>
        <dbReference type="Proteomes" id="UP001285441"/>
    </source>
</evidence>
<sequence>MENWTDGTAKVNCNIASPQSWNSSRVITNNAARNVSYAGTIESAGNAYVSLYGWTRNPQVEWYVVDWYGAHKPCTGNDTTIKWLDNTTTDGDQYEICTKTRVNKPSIDGTSTFPQFWSVRKMHRTNGTISSGAHFGAWKKAGLKLGKQQFMNLAVEGQDSNGTASFTVGIGMLPT</sequence>